<feature type="compositionally biased region" description="Polar residues" evidence="1">
    <location>
        <begin position="92"/>
        <end position="104"/>
    </location>
</feature>
<gene>
    <name evidence="3" type="ORF">g.29958</name>
</gene>
<accession>A0A1D2A2V1</accession>
<dbReference type="Pfam" id="PF21473">
    <property type="entry name" value="OB_Ssb-like"/>
    <property type="match status" value="1"/>
</dbReference>
<dbReference type="EMBL" id="GDKF01005211">
    <property type="protein sequence ID" value="JAT73411.1"/>
    <property type="molecule type" value="Transcribed_RNA"/>
</dbReference>
<feature type="region of interest" description="Disordered" evidence="1">
    <location>
        <begin position="238"/>
        <end position="275"/>
    </location>
</feature>
<evidence type="ECO:0000259" key="2">
    <source>
        <dbReference type="Pfam" id="PF21473"/>
    </source>
</evidence>
<protein>
    <recommendedName>
        <fullName evidence="2">Single-stranded DNA binding protein Ssb-like OB fold domain-containing protein</fullName>
    </recommendedName>
</protein>
<feature type="domain" description="Single-stranded DNA binding protein Ssb-like OB fold" evidence="2">
    <location>
        <begin position="120"/>
        <end position="208"/>
    </location>
</feature>
<evidence type="ECO:0000256" key="1">
    <source>
        <dbReference type="SAM" id="MobiDB-lite"/>
    </source>
</evidence>
<sequence>MSPACVQPLTLTRFPLSAPGPSSLDARGRSGEMQPCTAVSRDRQARERQKGQSDRCSWDAGIASPPSSPPEGARIASAGCPSCPARHRRSEPTSAEGSRPTQRMTGVEPPSTAVTTVESLRPDAQGLRLLVKVVDVKTVLDKAPRPNGRTQKVAECLIGDETGTILFTARNEQVEIAKPDTYLDLRGAKIDMVNNSMRLAVAPGGSMEAVTGHTFNPRTDFNLSLIEFELVLVPREEAGPSPATVGGIDPARGPSLTGGAEGTEEPSQAIPEEEG</sequence>
<feature type="region of interest" description="Disordered" evidence="1">
    <location>
        <begin position="1"/>
        <end position="112"/>
    </location>
</feature>
<dbReference type="PANTHER" id="PTHR31472">
    <property type="entry name" value="OS05G0244600 PROTEIN"/>
    <property type="match status" value="1"/>
</dbReference>
<dbReference type="SUPFAM" id="SSF50249">
    <property type="entry name" value="Nucleic acid-binding proteins"/>
    <property type="match status" value="1"/>
</dbReference>
<dbReference type="Gene3D" id="2.40.50.140">
    <property type="entry name" value="Nucleic acid-binding proteins"/>
    <property type="match status" value="1"/>
</dbReference>
<organism evidence="3">
    <name type="scientific">Auxenochlorella protothecoides</name>
    <name type="common">Green microalga</name>
    <name type="synonym">Chlorella protothecoides</name>
    <dbReference type="NCBI Taxonomy" id="3075"/>
    <lineage>
        <taxon>Eukaryota</taxon>
        <taxon>Viridiplantae</taxon>
        <taxon>Chlorophyta</taxon>
        <taxon>core chlorophytes</taxon>
        <taxon>Trebouxiophyceae</taxon>
        <taxon>Chlorellales</taxon>
        <taxon>Chlorellaceae</taxon>
        <taxon>Auxenochlorella</taxon>
    </lineage>
</organism>
<reference evidence="3" key="1">
    <citation type="submission" date="2015-08" db="EMBL/GenBank/DDBJ databases">
        <authorList>
            <person name="Babu N.S."/>
            <person name="Beckwith C.J."/>
            <person name="Beseler K.G."/>
            <person name="Brison A."/>
            <person name="Carone J.V."/>
            <person name="Caskin T.P."/>
            <person name="Diamond M."/>
            <person name="Durham M.E."/>
            <person name="Foxe J.M."/>
            <person name="Go M."/>
            <person name="Henderson B.A."/>
            <person name="Jones I.B."/>
            <person name="McGettigan J.A."/>
            <person name="Micheletti S.J."/>
            <person name="Nasrallah M.E."/>
            <person name="Ortiz D."/>
            <person name="Piller C.R."/>
            <person name="Privatt S.R."/>
            <person name="Schneider S.L."/>
            <person name="Sharp S."/>
            <person name="Smith T.C."/>
            <person name="Stanton J.D."/>
            <person name="Ullery H.E."/>
            <person name="Wilson R.J."/>
            <person name="Serrano M.G."/>
            <person name="Buck G."/>
            <person name="Lee V."/>
            <person name="Wang Y."/>
            <person name="Carvalho R."/>
            <person name="Voegtly L."/>
            <person name="Shi R."/>
            <person name="Duckworth R."/>
            <person name="Johnson A."/>
            <person name="Loviza R."/>
            <person name="Walstead R."/>
            <person name="Shah Z."/>
            <person name="Kiflezghi M."/>
            <person name="Wade K."/>
            <person name="Ball S.L."/>
            <person name="Bradley K.W."/>
            <person name="Asai D.J."/>
            <person name="Bowman C.A."/>
            <person name="Russell D.A."/>
            <person name="Pope W.H."/>
            <person name="Jacobs-Sera D."/>
            <person name="Hendrix R.W."/>
            <person name="Hatfull G.F."/>
        </authorList>
    </citation>
    <scope>NUCLEOTIDE SEQUENCE</scope>
</reference>
<feature type="compositionally biased region" description="Basic and acidic residues" evidence="1">
    <location>
        <begin position="40"/>
        <end position="57"/>
    </location>
</feature>
<dbReference type="PANTHER" id="PTHR31472:SF5">
    <property type="entry name" value="OS05G0244600 PROTEIN"/>
    <property type="match status" value="1"/>
</dbReference>
<evidence type="ECO:0000313" key="3">
    <source>
        <dbReference type="EMBL" id="JAT73411.1"/>
    </source>
</evidence>
<dbReference type="InterPro" id="IPR048970">
    <property type="entry name" value="OB_Ssb-like"/>
</dbReference>
<name>A0A1D2A2V1_AUXPR</name>
<proteinExistence type="predicted"/>
<dbReference type="InterPro" id="IPR012340">
    <property type="entry name" value="NA-bd_OB-fold"/>
</dbReference>
<dbReference type="AlphaFoldDB" id="A0A1D2A2V1"/>